<dbReference type="AlphaFoldDB" id="A0A4C1WV73"/>
<evidence type="ECO:0000256" key="1">
    <source>
        <dbReference type="SAM" id="MobiDB-lite"/>
    </source>
</evidence>
<feature type="region of interest" description="Disordered" evidence="1">
    <location>
        <begin position="63"/>
        <end position="87"/>
    </location>
</feature>
<comment type="caution">
    <text evidence="2">The sequence shown here is derived from an EMBL/GenBank/DDBJ whole genome shotgun (WGS) entry which is preliminary data.</text>
</comment>
<protein>
    <submittedName>
        <fullName evidence="2">Uncharacterized protein</fullName>
    </submittedName>
</protein>
<evidence type="ECO:0000313" key="3">
    <source>
        <dbReference type="Proteomes" id="UP000299102"/>
    </source>
</evidence>
<proteinExistence type="predicted"/>
<name>A0A4C1WV73_EUMVA</name>
<keyword evidence="3" id="KW-1185">Reference proteome</keyword>
<dbReference type="Proteomes" id="UP000299102">
    <property type="component" value="Unassembled WGS sequence"/>
</dbReference>
<dbReference type="EMBL" id="BGZK01000640">
    <property type="protein sequence ID" value="GBP54139.1"/>
    <property type="molecule type" value="Genomic_DNA"/>
</dbReference>
<feature type="region of interest" description="Disordered" evidence="1">
    <location>
        <begin position="1"/>
        <end position="23"/>
    </location>
</feature>
<evidence type="ECO:0000313" key="2">
    <source>
        <dbReference type="EMBL" id="GBP54139.1"/>
    </source>
</evidence>
<accession>A0A4C1WV73</accession>
<sequence>MLVRCASRATDARRRRAASTSATDSITCFSKPKELFTGSTGRPPAGCPEDLEKGATHRRLQAQHRAWLSSKRGAQTDSRRIMAQTKG</sequence>
<organism evidence="2 3">
    <name type="scientific">Eumeta variegata</name>
    <name type="common">Bagworm moth</name>
    <name type="synonym">Eumeta japonica</name>
    <dbReference type="NCBI Taxonomy" id="151549"/>
    <lineage>
        <taxon>Eukaryota</taxon>
        <taxon>Metazoa</taxon>
        <taxon>Ecdysozoa</taxon>
        <taxon>Arthropoda</taxon>
        <taxon>Hexapoda</taxon>
        <taxon>Insecta</taxon>
        <taxon>Pterygota</taxon>
        <taxon>Neoptera</taxon>
        <taxon>Endopterygota</taxon>
        <taxon>Lepidoptera</taxon>
        <taxon>Glossata</taxon>
        <taxon>Ditrysia</taxon>
        <taxon>Tineoidea</taxon>
        <taxon>Psychidae</taxon>
        <taxon>Oiketicinae</taxon>
        <taxon>Eumeta</taxon>
    </lineage>
</organism>
<gene>
    <name evidence="2" type="ORF">EVAR_46505_1</name>
</gene>
<reference evidence="2 3" key="1">
    <citation type="journal article" date="2019" name="Commun. Biol.">
        <title>The bagworm genome reveals a unique fibroin gene that provides high tensile strength.</title>
        <authorList>
            <person name="Kono N."/>
            <person name="Nakamura H."/>
            <person name="Ohtoshi R."/>
            <person name="Tomita M."/>
            <person name="Numata K."/>
            <person name="Arakawa K."/>
        </authorList>
    </citation>
    <scope>NUCLEOTIDE SEQUENCE [LARGE SCALE GENOMIC DNA]</scope>
</reference>